<comment type="caution">
    <text evidence="1">The sequence shown here is derived from an EMBL/GenBank/DDBJ whole genome shotgun (WGS) entry which is preliminary data.</text>
</comment>
<evidence type="ECO:0000313" key="1">
    <source>
        <dbReference type="EMBL" id="ECA3795424.1"/>
    </source>
</evidence>
<dbReference type="EMBL" id="AAHUDZ010000092">
    <property type="protein sequence ID" value="ECA3795424.1"/>
    <property type="molecule type" value="Genomic_DNA"/>
</dbReference>
<accession>A0A5X6ESL7</accession>
<protein>
    <submittedName>
        <fullName evidence="1">Uncharacterized protein</fullName>
    </submittedName>
</protein>
<proteinExistence type="predicted"/>
<reference evidence="1" key="1">
    <citation type="submission" date="2018-12" db="EMBL/GenBank/DDBJ databases">
        <authorList>
            <person name="Ashton P.M."/>
            <person name="Dallman T."/>
            <person name="Nair S."/>
            <person name="De Pinna E."/>
            <person name="Peters T."/>
            <person name="Grant K."/>
        </authorList>
    </citation>
    <scope>NUCLEOTIDE SEQUENCE</scope>
    <source>
        <strain evidence="1">650060</strain>
    </source>
</reference>
<organism evidence="1">
    <name type="scientific">Salmonella enterica subsp. enterica serovar Aqua</name>
    <dbReference type="NCBI Taxonomy" id="1302615"/>
    <lineage>
        <taxon>Bacteria</taxon>
        <taxon>Pseudomonadati</taxon>
        <taxon>Pseudomonadota</taxon>
        <taxon>Gammaproteobacteria</taxon>
        <taxon>Enterobacterales</taxon>
        <taxon>Enterobacteriaceae</taxon>
        <taxon>Salmonella</taxon>
    </lineage>
</organism>
<dbReference type="AlphaFoldDB" id="A0A5X6ESL7"/>
<gene>
    <name evidence="1" type="ORF">EKG95_27250</name>
</gene>
<sequence length="74" mass="9096">MQVRKLLRIIIILWKYEIILLKSVVDDFLGDLFFFDGFPDFNFRPDKNWRYKKVFFRQWRNDATASDGGWHITH</sequence>
<name>A0A5X6ESL7_SALET</name>